<dbReference type="CDD" id="cd00067">
    <property type="entry name" value="GAL4"/>
    <property type="match status" value="1"/>
</dbReference>
<evidence type="ECO:0000256" key="2">
    <source>
        <dbReference type="SAM" id="MobiDB-lite"/>
    </source>
</evidence>
<evidence type="ECO:0000256" key="1">
    <source>
        <dbReference type="ARBA" id="ARBA00023242"/>
    </source>
</evidence>
<sequence>MPNYVPITPKPTHDSSNDAASASSEAVENNKRRRVSVSVACNTCRRKKTRCDGRRPVCSACEKSSTNCSYRDDSGLSEESQSLLQEVFRTLNSLPDEQVLERVRSLKREIDPSAILASLRGRGAAQQHDAAIEMTMMSDAFQTMELGPQFPNVYPAIPNLSVDTLEEATYQQLIHATKKGPDGEPMQGVSGSGAGHSHSLCDSQLSNLDIGRWTSVSVSNEYAARAISLYLETDHPLLGFFEPNQFVSDLVAGRTDYCSRLLVNGLLYWSSQLYPAQDSDSGSLTLGFCSEAESIWNGERGVDSLLNLVGLQFMSLGYLGQGRDHVVLEYLNEASEMAVRMGLFGVAGNHRQEEIINLPEPARSAHLYAAWGSFSWITHMSLFYRQPGLQCPKAPPRLLIPGNQHENHQSESDSSGTSSQAEPDPPYMGGVFPYICQFWSILHELALLYRHRGPLKGDRRTLCFAEFKFRELLAWSNRLPRRLCRNDQSPHYVQILHIWLHAAILDLFRFSMTNNMKSLHLRTFTSPYSTPENVCIASARQLKQLIINYRLNFASSSYTILWHTALTYLANAILQNPKEENWFFYFLLCVYGYERLRPCWRVTQAISTALISMALGKGDITSPTARQLLRDVSDNKGYQLPGEVRATFMMDLDLAASDPDSASVEKIAQDFDQNLVLQQYTNIFDR</sequence>
<keyword evidence="1" id="KW-0539">Nucleus</keyword>
<dbReference type="InterPro" id="IPR036864">
    <property type="entry name" value="Zn2-C6_fun-type_DNA-bd_sf"/>
</dbReference>
<protein>
    <recommendedName>
        <fullName evidence="3">Zn(2)-C6 fungal-type domain-containing protein</fullName>
    </recommendedName>
</protein>
<dbReference type="PROSITE" id="PS00463">
    <property type="entry name" value="ZN2_CY6_FUNGAL_1"/>
    <property type="match status" value="1"/>
</dbReference>
<gene>
    <name evidence="4" type="ORF">CCMA1212_006344</name>
</gene>
<comment type="caution">
    <text evidence="4">The sequence shown here is derived from an EMBL/GenBank/DDBJ whole genome shotgun (WGS) entry which is preliminary data.</text>
</comment>
<proteinExistence type="predicted"/>
<keyword evidence="5" id="KW-1185">Reference proteome</keyword>
<dbReference type="EMBL" id="PPTA01000008">
    <property type="protein sequence ID" value="TFB01902.1"/>
    <property type="molecule type" value="Genomic_DNA"/>
</dbReference>
<feature type="region of interest" description="Disordered" evidence="2">
    <location>
        <begin position="395"/>
        <end position="423"/>
    </location>
</feature>
<feature type="domain" description="Zn(2)-C6 fungal-type" evidence="3">
    <location>
        <begin position="40"/>
        <end position="70"/>
    </location>
</feature>
<feature type="compositionally biased region" description="Low complexity" evidence="2">
    <location>
        <begin position="17"/>
        <end position="27"/>
    </location>
</feature>
<dbReference type="SMART" id="SM00066">
    <property type="entry name" value="GAL4"/>
    <property type="match status" value="1"/>
</dbReference>
<dbReference type="InterPro" id="IPR001138">
    <property type="entry name" value="Zn2Cys6_DnaBD"/>
</dbReference>
<name>A0ABY2H297_9HYPO</name>
<dbReference type="InterPro" id="IPR053187">
    <property type="entry name" value="Notoamide_regulator"/>
</dbReference>
<feature type="region of interest" description="Disordered" evidence="2">
    <location>
        <begin position="178"/>
        <end position="198"/>
    </location>
</feature>
<dbReference type="RefSeq" id="XP_073558103.1">
    <property type="nucleotide sequence ID" value="XM_073703572.1"/>
</dbReference>
<dbReference type="Proteomes" id="UP001642720">
    <property type="component" value="Unassembled WGS sequence"/>
</dbReference>
<feature type="region of interest" description="Disordered" evidence="2">
    <location>
        <begin position="1"/>
        <end position="31"/>
    </location>
</feature>
<organism evidence="4 5">
    <name type="scientific">Trichoderma ghanense</name>
    <dbReference type="NCBI Taxonomy" id="65468"/>
    <lineage>
        <taxon>Eukaryota</taxon>
        <taxon>Fungi</taxon>
        <taxon>Dikarya</taxon>
        <taxon>Ascomycota</taxon>
        <taxon>Pezizomycotina</taxon>
        <taxon>Sordariomycetes</taxon>
        <taxon>Hypocreomycetidae</taxon>
        <taxon>Hypocreales</taxon>
        <taxon>Hypocreaceae</taxon>
        <taxon>Trichoderma</taxon>
    </lineage>
</organism>
<evidence type="ECO:0000259" key="3">
    <source>
        <dbReference type="PROSITE" id="PS50048"/>
    </source>
</evidence>
<dbReference type="SUPFAM" id="SSF57701">
    <property type="entry name" value="Zn2/Cys6 DNA-binding domain"/>
    <property type="match status" value="1"/>
</dbReference>
<dbReference type="PROSITE" id="PS50048">
    <property type="entry name" value="ZN2_CY6_FUNGAL_2"/>
    <property type="match status" value="1"/>
</dbReference>
<accession>A0ABY2H297</accession>
<reference evidence="4 5" key="1">
    <citation type="submission" date="2018-01" db="EMBL/GenBank/DDBJ databases">
        <title>Genome characterization of the sugarcane-associated fungus Trichoderma ghanense CCMA-1212 and their application in lignocelulose bioconversion.</title>
        <authorList>
            <person name="Steindorff A.S."/>
            <person name="Mendes T.D."/>
            <person name="Vilela E.S.D."/>
            <person name="Rodrigues D.S."/>
            <person name="Formighieri E.F."/>
            <person name="Melo I.S."/>
            <person name="Favaro L.C.L."/>
        </authorList>
    </citation>
    <scope>NUCLEOTIDE SEQUENCE [LARGE SCALE GENOMIC DNA]</scope>
    <source>
        <strain evidence="4 5">CCMA-1212</strain>
    </source>
</reference>
<evidence type="ECO:0000313" key="4">
    <source>
        <dbReference type="EMBL" id="TFB01902.1"/>
    </source>
</evidence>
<dbReference type="CDD" id="cd12148">
    <property type="entry name" value="fungal_TF_MHR"/>
    <property type="match status" value="1"/>
</dbReference>
<dbReference type="Gene3D" id="4.10.240.10">
    <property type="entry name" value="Zn(2)-C6 fungal-type DNA-binding domain"/>
    <property type="match status" value="1"/>
</dbReference>
<dbReference type="PANTHER" id="PTHR47256">
    <property type="entry name" value="ZN(II)2CYS6 TRANSCRIPTION FACTOR (EUROFUNG)-RELATED"/>
    <property type="match status" value="1"/>
</dbReference>
<dbReference type="PANTHER" id="PTHR47256:SF1">
    <property type="entry name" value="ZN(II)2CYS6 TRANSCRIPTION FACTOR (EUROFUNG)"/>
    <property type="match status" value="1"/>
</dbReference>
<dbReference type="GeneID" id="300578022"/>
<evidence type="ECO:0000313" key="5">
    <source>
        <dbReference type="Proteomes" id="UP001642720"/>
    </source>
</evidence>
<dbReference type="Pfam" id="PF00172">
    <property type="entry name" value="Zn_clus"/>
    <property type="match status" value="1"/>
</dbReference>